<dbReference type="AlphaFoldDB" id="A0A1X6P8N1"/>
<gene>
    <name evidence="2" type="ORF">BU14_0166s0033</name>
</gene>
<dbReference type="Proteomes" id="UP000218209">
    <property type="component" value="Unassembled WGS sequence"/>
</dbReference>
<accession>A0A1X6P8N1</accession>
<reference evidence="2 3" key="1">
    <citation type="submission" date="2017-03" db="EMBL/GenBank/DDBJ databases">
        <title>WGS assembly of Porphyra umbilicalis.</title>
        <authorList>
            <person name="Brawley S.H."/>
            <person name="Blouin N.A."/>
            <person name="Ficko-Blean E."/>
            <person name="Wheeler G.L."/>
            <person name="Lohr M."/>
            <person name="Goodson H.V."/>
            <person name="Jenkins J.W."/>
            <person name="Blaby-Haas C.E."/>
            <person name="Helliwell K.E."/>
            <person name="Chan C."/>
            <person name="Marriage T."/>
            <person name="Bhattacharya D."/>
            <person name="Klein A.S."/>
            <person name="Badis Y."/>
            <person name="Brodie J."/>
            <person name="Cao Y."/>
            <person name="Collen J."/>
            <person name="Dittami S.M."/>
            <person name="Gachon C.M."/>
            <person name="Green B.R."/>
            <person name="Karpowicz S."/>
            <person name="Kim J.W."/>
            <person name="Kudahl U."/>
            <person name="Lin S."/>
            <person name="Michel G."/>
            <person name="Mittag M."/>
            <person name="Olson B.J."/>
            <person name="Pangilinan J."/>
            <person name="Peng Y."/>
            <person name="Qiu H."/>
            <person name="Shu S."/>
            <person name="Singer J.T."/>
            <person name="Smith A.G."/>
            <person name="Sprecher B.N."/>
            <person name="Wagner V."/>
            <person name="Wang W."/>
            <person name="Wang Z.-Y."/>
            <person name="Yan J."/>
            <person name="Yarish C."/>
            <person name="Zoeuner-Riek S."/>
            <person name="Zhuang Y."/>
            <person name="Zou Y."/>
            <person name="Lindquist E.A."/>
            <person name="Grimwood J."/>
            <person name="Barry K."/>
            <person name="Rokhsar D.S."/>
            <person name="Schmutz J."/>
            <person name="Stiller J.W."/>
            <person name="Grossman A.R."/>
            <person name="Prochnik S.E."/>
        </authorList>
    </citation>
    <scope>NUCLEOTIDE SEQUENCE [LARGE SCALE GENOMIC DNA]</scope>
    <source>
        <strain evidence="2">4086291</strain>
    </source>
</reference>
<organism evidence="2 3">
    <name type="scientific">Porphyra umbilicalis</name>
    <name type="common">Purple laver</name>
    <name type="synonym">Red alga</name>
    <dbReference type="NCBI Taxonomy" id="2786"/>
    <lineage>
        <taxon>Eukaryota</taxon>
        <taxon>Rhodophyta</taxon>
        <taxon>Bangiophyceae</taxon>
        <taxon>Bangiales</taxon>
        <taxon>Bangiaceae</taxon>
        <taxon>Porphyra</taxon>
    </lineage>
</organism>
<feature type="region of interest" description="Disordered" evidence="1">
    <location>
        <begin position="278"/>
        <end position="338"/>
    </location>
</feature>
<protein>
    <submittedName>
        <fullName evidence="2">Uncharacterized protein</fullName>
    </submittedName>
</protein>
<proteinExistence type="predicted"/>
<evidence type="ECO:0000313" key="2">
    <source>
        <dbReference type="EMBL" id="OSX76993.1"/>
    </source>
</evidence>
<keyword evidence="3" id="KW-1185">Reference proteome</keyword>
<evidence type="ECO:0000313" key="3">
    <source>
        <dbReference type="Proteomes" id="UP000218209"/>
    </source>
</evidence>
<evidence type="ECO:0000256" key="1">
    <source>
        <dbReference type="SAM" id="MobiDB-lite"/>
    </source>
</evidence>
<sequence>MYERDMAEATKSGQNAAKKIITIIHKDVESSAAFDKAGNTRNAETGAVDNPIKDKMAKAGGAASDEAGSCRCKRKAVEHPATAGKAIKVAKRRETTGRVHTNAAAMNVEDLRKVGSGKDVAVQAAKVLGPLSASPTPHAEQLTATYKFLAGDFKRAIAAVETLGLQWTTRQQRAALRGATLEQRAVAYLLAERLFAAKMRQWAAIKLYWAERRKCVEYQKAVDDAGPHGMAYVNCTAIREGYTGVGKEEVAVADAAMAAASAAIRAIRSTAASESVVQEKGPFKTGAASARSPETGKGEAAAAASAGVSGMPMGGHASPASAQGSRKGKGKAKAVEAPVEDDDADDVVIVKVILANPLATQVKAKAEQVKAKAEPASSLPTALASAAGKAGVLGYGYAEHDDSEWADS</sequence>
<dbReference type="EMBL" id="KV918849">
    <property type="protein sequence ID" value="OSX76993.1"/>
    <property type="molecule type" value="Genomic_DNA"/>
</dbReference>
<feature type="compositionally biased region" description="Low complexity" evidence="1">
    <location>
        <begin position="298"/>
        <end position="315"/>
    </location>
</feature>
<name>A0A1X6P8N1_PORUM</name>